<comment type="caution">
    <text evidence="1">The sequence shown here is derived from an EMBL/GenBank/DDBJ whole genome shotgun (WGS) entry which is preliminary data.</text>
</comment>
<organism evidence="1 2">
    <name type="scientific">Candidatus Abyssobacteria bacterium SURF_17</name>
    <dbReference type="NCBI Taxonomy" id="2093361"/>
    <lineage>
        <taxon>Bacteria</taxon>
        <taxon>Pseudomonadati</taxon>
        <taxon>Candidatus Hydrogenedentota</taxon>
        <taxon>Candidatus Abyssobacteria</taxon>
    </lineage>
</organism>
<sequence>MGTKLMSGLWRYMLSIPPFLWEKQLLKESAKKRAELAFMTEEHRLVHHYIVRELPRVGEPISPEFVAEKLSMPHDRVQSIFDDLEEHMTFICRNDEGSAVWAYPVTVEKTPHHLTFSTGEKIYAA</sequence>
<evidence type="ECO:0000313" key="2">
    <source>
        <dbReference type="Proteomes" id="UP000285961"/>
    </source>
</evidence>
<protein>
    <submittedName>
        <fullName evidence="1">Uncharacterized protein</fullName>
    </submittedName>
</protein>
<name>A0A419EX98_9BACT</name>
<evidence type="ECO:0000313" key="1">
    <source>
        <dbReference type="EMBL" id="RJP69195.1"/>
    </source>
</evidence>
<gene>
    <name evidence="1" type="ORF">C4532_11540</name>
</gene>
<accession>A0A419EX98</accession>
<dbReference type="AlphaFoldDB" id="A0A419EX98"/>
<proteinExistence type="predicted"/>
<dbReference type="Gene3D" id="3.30.450.410">
    <property type="match status" value="1"/>
</dbReference>
<dbReference type="EMBL" id="QZKI01000085">
    <property type="protein sequence ID" value="RJP69195.1"/>
    <property type="molecule type" value="Genomic_DNA"/>
</dbReference>
<dbReference type="InterPro" id="IPR053717">
    <property type="entry name" value="MerB_lyase_sf"/>
</dbReference>
<dbReference type="Proteomes" id="UP000285961">
    <property type="component" value="Unassembled WGS sequence"/>
</dbReference>
<reference evidence="1 2" key="1">
    <citation type="journal article" date="2017" name="ISME J.">
        <title>Energy and carbon metabolisms in a deep terrestrial subsurface fluid microbial community.</title>
        <authorList>
            <person name="Momper L."/>
            <person name="Jungbluth S.P."/>
            <person name="Lee M.D."/>
            <person name="Amend J.P."/>
        </authorList>
    </citation>
    <scope>NUCLEOTIDE SEQUENCE [LARGE SCALE GENOMIC DNA]</scope>
    <source>
        <strain evidence="1">SURF_17</strain>
    </source>
</reference>